<dbReference type="PATRIC" id="fig|562.7813.peg.1780"/>
<dbReference type="AlphaFoldDB" id="A0A0P7LXN4"/>
<evidence type="ECO:0000313" key="1">
    <source>
        <dbReference type="EMBL" id="KPO07340.1"/>
    </source>
</evidence>
<dbReference type="InterPro" id="IPR021221">
    <property type="entry name" value="Fil"/>
</dbReference>
<name>A0A0P7LXN4_ECOLX</name>
<dbReference type="RefSeq" id="WP_023276974.1">
    <property type="nucleotide sequence ID" value="NZ_BFLM01000060.1"/>
</dbReference>
<dbReference type="Proteomes" id="UP000050556">
    <property type="component" value="Unassembled WGS sequence"/>
</dbReference>
<reference evidence="1 2" key="1">
    <citation type="journal article" date="2015" name="Front. Microbiol.">
        <title>Genetic determinants of heat resistance in Escherichia coli.</title>
        <authorList>
            <person name="Mercer R.G."/>
            <person name="Zheng J."/>
            <person name="Garcia-Hernandez R."/>
            <person name="Ruan L."/>
            <person name="Ganzle M.G."/>
            <person name="McMullen L.M."/>
        </authorList>
    </citation>
    <scope>NUCLEOTIDE SEQUENCE [LARGE SCALE GENOMIC DNA]</scope>
    <source>
        <strain evidence="1 2">AW1.3</strain>
    </source>
</reference>
<organism evidence="1 2">
    <name type="scientific">Escherichia coli</name>
    <dbReference type="NCBI Taxonomy" id="562"/>
    <lineage>
        <taxon>Bacteria</taxon>
        <taxon>Pseudomonadati</taxon>
        <taxon>Pseudomonadota</taxon>
        <taxon>Gammaproteobacteria</taxon>
        <taxon>Enterobacterales</taxon>
        <taxon>Enterobacteriaceae</taxon>
        <taxon>Escherichia</taxon>
    </lineage>
</organism>
<protein>
    <submittedName>
        <fullName evidence="1">Uncharacterized protein</fullName>
    </submittedName>
</protein>
<dbReference type="EMBL" id="LDYI01000140">
    <property type="protein sequence ID" value="KPO07340.1"/>
    <property type="molecule type" value="Genomic_DNA"/>
</dbReference>
<dbReference type="Pfam" id="PF10893">
    <property type="entry name" value="Phage_186_Fil"/>
    <property type="match status" value="1"/>
</dbReference>
<comment type="caution">
    <text evidence="1">The sequence shown here is derived from an EMBL/GenBank/DDBJ whole genome shotgun (WGS) entry which is preliminary data.</text>
</comment>
<sequence>MHDEGPSLASLLKHGCQFTHFKNSRGWLETPDGQFFKPEPSKVQFIKGMSKPFVYTKKINKGLLFNLVNSLRDLIG</sequence>
<evidence type="ECO:0000313" key="2">
    <source>
        <dbReference type="Proteomes" id="UP000050556"/>
    </source>
</evidence>
<proteinExistence type="predicted"/>
<accession>A0A0P7LXN4</accession>
<gene>
    <name evidence="1" type="ORF">ACU57_20595</name>
</gene>